<sequence length="248" mass="26736">MSTNLEKKAEAHPLVVAVRLAVVHLAAGVIHTRVRDADAHLLLERLFDGVRRVYPTVRIEHVFGYVLGVHAVDRVADVLPGGDDQAERGQQHHGQAVVEPEHGRVDVHVADFHQALQAPEHVKHGVPGRRDTPSVSTAAFPQRPQSSRLSAVAVGAVHVDDDHQTAAADRTRGRHHGCHRCAAAVAVVVVIVVLDDDDAGSAGHGTSDTVGAAPIVVVVVFLLRPAAQCRFFLYFLRQIPANEMPSLR</sequence>
<feature type="region of interest" description="Disordered" evidence="1">
    <location>
        <begin position="118"/>
        <end position="147"/>
    </location>
</feature>
<keyword evidence="2" id="KW-1133">Transmembrane helix</keyword>
<dbReference type="OrthoDB" id="8300609at2759"/>
<evidence type="ECO:0000256" key="1">
    <source>
        <dbReference type="SAM" id="MobiDB-lite"/>
    </source>
</evidence>
<evidence type="ECO:0000256" key="2">
    <source>
        <dbReference type="SAM" id="Phobius"/>
    </source>
</evidence>
<proteinExistence type="predicted"/>
<keyword evidence="2" id="KW-0472">Membrane</keyword>
<evidence type="ECO:0000313" key="3">
    <source>
        <dbReference type="EMBL" id="KAE9541324.1"/>
    </source>
</evidence>
<dbReference type="Proteomes" id="UP000475862">
    <property type="component" value="Unassembled WGS sequence"/>
</dbReference>
<protein>
    <submittedName>
        <fullName evidence="3">Uncharacterized protein</fullName>
    </submittedName>
</protein>
<feature type="transmembrane region" description="Helical" evidence="2">
    <location>
        <begin position="177"/>
        <end position="194"/>
    </location>
</feature>
<feature type="compositionally biased region" description="Basic and acidic residues" evidence="1">
    <location>
        <begin position="120"/>
        <end position="132"/>
    </location>
</feature>
<dbReference type="AlphaFoldDB" id="A0A6G0TYY7"/>
<feature type="compositionally biased region" description="Polar residues" evidence="1">
    <location>
        <begin position="133"/>
        <end position="147"/>
    </location>
</feature>
<feature type="transmembrane region" description="Helical" evidence="2">
    <location>
        <begin position="214"/>
        <end position="236"/>
    </location>
</feature>
<accession>A0A6G0TYY7</accession>
<dbReference type="EMBL" id="VYZN01000013">
    <property type="protein sequence ID" value="KAE9541324.1"/>
    <property type="molecule type" value="Genomic_DNA"/>
</dbReference>
<evidence type="ECO:0000313" key="4">
    <source>
        <dbReference type="Proteomes" id="UP000475862"/>
    </source>
</evidence>
<reference evidence="3 4" key="1">
    <citation type="submission" date="2019-08" db="EMBL/GenBank/DDBJ databases">
        <title>The genome of the soybean aphid Biotype 1, its phylome, world population structure and adaptation to the North American continent.</title>
        <authorList>
            <person name="Giordano R."/>
            <person name="Donthu R.K."/>
            <person name="Hernandez A.G."/>
            <person name="Wright C.L."/>
            <person name="Zimin A.V."/>
        </authorList>
    </citation>
    <scope>NUCLEOTIDE SEQUENCE [LARGE SCALE GENOMIC DNA]</scope>
    <source>
        <tissue evidence="3">Whole aphids</tissue>
    </source>
</reference>
<organism evidence="3 4">
    <name type="scientific">Aphis glycines</name>
    <name type="common">Soybean aphid</name>
    <dbReference type="NCBI Taxonomy" id="307491"/>
    <lineage>
        <taxon>Eukaryota</taxon>
        <taxon>Metazoa</taxon>
        <taxon>Ecdysozoa</taxon>
        <taxon>Arthropoda</taxon>
        <taxon>Hexapoda</taxon>
        <taxon>Insecta</taxon>
        <taxon>Pterygota</taxon>
        <taxon>Neoptera</taxon>
        <taxon>Paraneoptera</taxon>
        <taxon>Hemiptera</taxon>
        <taxon>Sternorrhyncha</taxon>
        <taxon>Aphidomorpha</taxon>
        <taxon>Aphidoidea</taxon>
        <taxon>Aphididae</taxon>
        <taxon>Aphidini</taxon>
        <taxon>Aphis</taxon>
        <taxon>Aphis</taxon>
    </lineage>
</organism>
<keyword evidence="4" id="KW-1185">Reference proteome</keyword>
<name>A0A6G0TYY7_APHGL</name>
<gene>
    <name evidence="3" type="ORF">AGLY_004569</name>
</gene>
<comment type="caution">
    <text evidence="3">The sequence shown here is derived from an EMBL/GenBank/DDBJ whole genome shotgun (WGS) entry which is preliminary data.</text>
</comment>
<keyword evidence="2" id="KW-0812">Transmembrane</keyword>